<dbReference type="EMBL" id="JAGYPM010000001">
    <property type="protein sequence ID" value="MBS4189256.1"/>
    <property type="molecule type" value="Genomic_DNA"/>
</dbReference>
<dbReference type="PANTHER" id="PTHR38032">
    <property type="entry name" value="POLYMERASE-RELATED"/>
    <property type="match status" value="1"/>
</dbReference>
<dbReference type="PANTHER" id="PTHR38032:SF1">
    <property type="entry name" value="RNA-BINDING PROTEIN KHPB N-TERMINAL DOMAIN-CONTAINING PROTEIN"/>
    <property type="match status" value="1"/>
</dbReference>
<dbReference type="InterPro" id="IPR005646">
    <property type="entry name" value="FapA"/>
</dbReference>
<keyword evidence="4" id="KW-1185">Reference proteome</keyword>
<feature type="domain" description="Flagellar Assembly Protein A N-terminal region" evidence="2">
    <location>
        <begin position="6"/>
        <end position="170"/>
    </location>
</feature>
<dbReference type="InterPro" id="IPR046866">
    <property type="entry name" value="FapA_N"/>
</dbReference>
<dbReference type="Proteomes" id="UP000681027">
    <property type="component" value="Unassembled WGS sequence"/>
</dbReference>
<feature type="coiled-coil region" evidence="1">
    <location>
        <begin position="327"/>
        <end position="407"/>
    </location>
</feature>
<name>A0ABS5NN55_9BACI</name>
<evidence type="ECO:0000256" key="1">
    <source>
        <dbReference type="SAM" id="Coils"/>
    </source>
</evidence>
<keyword evidence="1" id="KW-0175">Coiled coil</keyword>
<dbReference type="RefSeq" id="WP_213100716.1">
    <property type="nucleotide sequence ID" value="NZ_JAGYPM010000001.1"/>
</dbReference>
<evidence type="ECO:0000313" key="4">
    <source>
        <dbReference type="Proteomes" id="UP000681027"/>
    </source>
</evidence>
<comment type="caution">
    <text evidence="3">The sequence shown here is derived from an EMBL/GenBank/DDBJ whole genome shotgun (WGS) entry which is preliminary data.</text>
</comment>
<reference evidence="3 4" key="1">
    <citation type="submission" date="2021-05" db="EMBL/GenBank/DDBJ databases">
        <title>Novel Bacillus species.</title>
        <authorList>
            <person name="Liu G."/>
        </authorList>
    </citation>
    <scope>NUCLEOTIDE SEQUENCE [LARGE SCALE GENOMIC DNA]</scope>
    <source>
        <strain evidence="3 4">FJAT-49705</strain>
    </source>
</reference>
<dbReference type="SUPFAM" id="SSF63848">
    <property type="entry name" value="Cell-division inhibitor MinC, C-terminal domain"/>
    <property type="match status" value="1"/>
</dbReference>
<protein>
    <submittedName>
        <fullName evidence="3">DUF342 domain-containing protein</fullName>
    </submittedName>
</protein>
<dbReference type="Pfam" id="PF20250">
    <property type="entry name" value="FapA_N"/>
    <property type="match status" value="1"/>
</dbReference>
<dbReference type="Pfam" id="PF03961">
    <property type="entry name" value="FapA"/>
    <property type="match status" value="1"/>
</dbReference>
<organism evidence="3 4">
    <name type="scientific">Cytobacillus citreus</name>
    <dbReference type="NCBI Taxonomy" id="2833586"/>
    <lineage>
        <taxon>Bacteria</taxon>
        <taxon>Bacillati</taxon>
        <taxon>Bacillota</taxon>
        <taxon>Bacilli</taxon>
        <taxon>Bacillales</taxon>
        <taxon>Bacillaceae</taxon>
        <taxon>Cytobacillus</taxon>
    </lineage>
</organism>
<dbReference type="InterPro" id="IPR036145">
    <property type="entry name" value="MinC_C_sf"/>
</dbReference>
<evidence type="ECO:0000313" key="3">
    <source>
        <dbReference type="EMBL" id="MBS4189256.1"/>
    </source>
</evidence>
<accession>A0ABS5NN55</accession>
<gene>
    <name evidence="3" type="ORF">KHA94_03350</name>
</gene>
<sequence length="451" mass="50225">MEEHYRIIISKDRLIAKLDLILKLENDFTIEKNDIITFLSQEKIIYGINEVMISKICEDPQSINYPVIIAEGIPHKDGADAYLLNEVHHDKSESREKFNFRKVLEIPSVSSGQILATIVPPTPGSDGTDVFENRIASKNGKPIKIRPGKNVILNGTSFYSTSEGQLSLTNKMISVNPIFEVNGDLDLKTGNIEFIGNVIIRGNVPSGYEIKAGGDVSIYGLVEGVTIKAEGNIIVSGGVTGGNKAFLTAGGNIQAAYINQSFLQAGQDIIISNYILHSNVQAGNSIQCKNALVIGGILIATNDIHVKEVGNHLYTKTDLQATIDSSLDERERELQAEKSKLNESFKKLSSIEQKLQEIEKKTGKLSTEQRTIISKQRSTKYHINEQLTKINDELEHIEERNEKIKSTIYIYEIIHPNTTLHFGKYAMQIQQKHSAAKFFFLNGEIVSEPIW</sequence>
<proteinExistence type="predicted"/>
<dbReference type="InterPro" id="IPR046865">
    <property type="entry name" value="FapA_b_solenoid"/>
</dbReference>
<evidence type="ECO:0000259" key="2">
    <source>
        <dbReference type="Pfam" id="PF20250"/>
    </source>
</evidence>